<dbReference type="InterPro" id="IPR051057">
    <property type="entry name" value="PI-PLC_domain"/>
</dbReference>
<protein>
    <submittedName>
        <fullName evidence="2">PLC-like phosphodiesterase</fullName>
    </submittedName>
</protein>
<dbReference type="EMBL" id="JAGMWT010000020">
    <property type="protein sequence ID" value="KAH7112887.1"/>
    <property type="molecule type" value="Genomic_DNA"/>
</dbReference>
<dbReference type="GO" id="GO:0006629">
    <property type="term" value="P:lipid metabolic process"/>
    <property type="evidence" value="ECO:0007669"/>
    <property type="project" value="InterPro"/>
</dbReference>
<name>A0A9P9D5N4_9PLEO</name>
<dbReference type="Proteomes" id="UP000700596">
    <property type="component" value="Unassembled WGS sequence"/>
</dbReference>
<dbReference type="SUPFAM" id="SSF51695">
    <property type="entry name" value="PLC-like phosphodiesterases"/>
    <property type="match status" value="1"/>
</dbReference>
<reference evidence="2" key="1">
    <citation type="journal article" date="2021" name="Nat. Commun.">
        <title>Genetic determinants of endophytism in the Arabidopsis root mycobiome.</title>
        <authorList>
            <person name="Mesny F."/>
            <person name="Miyauchi S."/>
            <person name="Thiergart T."/>
            <person name="Pickel B."/>
            <person name="Atanasova L."/>
            <person name="Karlsson M."/>
            <person name="Huettel B."/>
            <person name="Barry K.W."/>
            <person name="Haridas S."/>
            <person name="Chen C."/>
            <person name="Bauer D."/>
            <person name="Andreopoulos W."/>
            <person name="Pangilinan J."/>
            <person name="LaButti K."/>
            <person name="Riley R."/>
            <person name="Lipzen A."/>
            <person name="Clum A."/>
            <person name="Drula E."/>
            <person name="Henrissat B."/>
            <person name="Kohler A."/>
            <person name="Grigoriev I.V."/>
            <person name="Martin F.M."/>
            <person name="Hacquard S."/>
        </authorList>
    </citation>
    <scope>NUCLEOTIDE SEQUENCE</scope>
    <source>
        <strain evidence="2">MPI-CAGE-CH-0243</strain>
    </source>
</reference>
<feature type="chain" id="PRO_5040383318" evidence="1">
    <location>
        <begin position="23"/>
        <end position="360"/>
    </location>
</feature>
<dbReference type="AlphaFoldDB" id="A0A9P9D5N4"/>
<dbReference type="InterPro" id="IPR017946">
    <property type="entry name" value="PLC-like_Pdiesterase_TIM-brl"/>
</dbReference>
<accession>A0A9P9D5N4</accession>
<keyword evidence="3" id="KW-1185">Reference proteome</keyword>
<keyword evidence="1" id="KW-0732">Signal</keyword>
<dbReference type="PANTHER" id="PTHR13593">
    <property type="match status" value="1"/>
</dbReference>
<dbReference type="Pfam" id="PF26146">
    <property type="entry name" value="PI-PLC_X"/>
    <property type="match status" value="1"/>
</dbReference>
<evidence type="ECO:0000313" key="2">
    <source>
        <dbReference type="EMBL" id="KAH7112887.1"/>
    </source>
</evidence>
<proteinExistence type="predicted"/>
<organism evidence="2 3">
    <name type="scientific">Dendryphion nanum</name>
    <dbReference type="NCBI Taxonomy" id="256645"/>
    <lineage>
        <taxon>Eukaryota</taxon>
        <taxon>Fungi</taxon>
        <taxon>Dikarya</taxon>
        <taxon>Ascomycota</taxon>
        <taxon>Pezizomycotina</taxon>
        <taxon>Dothideomycetes</taxon>
        <taxon>Pleosporomycetidae</taxon>
        <taxon>Pleosporales</taxon>
        <taxon>Torulaceae</taxon>
        <taxon>Dendryphion</taxon>
    </lineage>
</organism>
<feature type="signal peptide" evidence="1">
    <location>
        <begin position="1"/>
        <end position="22"/>
    </location>
</feature>
<dbReference type="PANTHER" id="PTHR13593:SF80">
    <property type="entry name" value="PLC-LIKE PHOSPHODIESTERASE"/>
    <property type="match status" value="1"/>
</dbReference>
<dbReference type="GO" id="GO:0008081">
    <property type="term" value="F:phosphoric diester hydrolase activity"/>
    <property type="evidence" value="ECO:0007669"/>
    <property type="project" value="InterPro"/>
</dbReference>
<dbReference type="OrthoDB" id="7984201at2759"/>
<evidence type="ECO:0000256" key="1">
    <source>
        <dbReference type="SAM" id="SignalP"/>
    </source>
</evidence>
<sequence length="360" mass="38887">MFFRTLFQAASILPFLYATTSAQTACNNSPSLCNRAYNNITYLGAHDSPFLRNENTSFSTSGNQFYDSTAQLDSGVRLLSAQVHKINNTSGNEAWHLCHSSCDLLDAGTLQRWLGEIKTWMDKNPNDVVTVLLVNSDNATPAELASSFQASGIDQLAYTPPSTSTIPQTWPTLQSLISNNTRLMTFVASLPNPSSAFPYLMDEFTFIFENDFNNNNPTDYSCNPNRPSSVRTPQQAASSGRMFLQNHFLYSTQLFGIQSPNSSYVETTNGETGLGSLGVALNTCTGIYGKPANFVLVDFSNTGPAINSVDRANGIFGNVTGRKSLSSRPLDQTRTSGVARAQGSILAAVVAVIAAVSFGL</sequence>
<comment type="caution">
    <text evidence="2">The sequence shown here is derived from an EMBL/GenBank/DDBJ whole genome shotgun (WGS) entry which is preliminary data.</text>
</comment>
<dbReference type="Gene3D" id="3.20.20.190">
    <property type="entry name" value="Phosphatidylinositol (PI) phosphodiesterase"/>
    <property type="match status" value="1"/>
</dbReference>
<evidence type="ECO:0000313" key="3">
    <source>
        <dbReference type="Proteomes" id="UP000700596"/>
    </source>
</evidence>
<gene>
    <name evidence="2" type="ORF">B0J11DRAFT_182745</name>
</gene>